<dbReference type="AlphaFoldDB" id="A0A8H9GQ36"/>
<dbReference type="PANTHER" id="PTHR30204:SF97">
    <property type="entry name" value="MERR FAMILY REGULATORY PROTEIN"/>
    <property type="match status" value="1"/>
</dbReference>
<organism evidence="3 4">
    <name type="scientific">Deinococcus arenae</name>
    <dbReference type="NCBI Taxonomy" id="1452751"/>
    <lineage>
        <taxon>Bacteria</taxon>
        <taxon>Thermotogati</taxon>
        <taxon>Deinococcota</taxon>
        <taxon>Deinococci</taxon>
        <taxon>Deinococcales</taxon>
        <taxon>Deinococcaceae</taxon>
        <taxon>Deinococcus</taxon>
    </lineage>
</organism>
<dbReference type="GO" id="GO:0003677">
    <property type="term" value="F:DNA binding"/>
    <property type="evidence" value="ECO:0007669"/>
    <property type="project" value="UniProtKB-KW"/>
</dbReference>
<name>A0A8H9GQ36_9DEIO</name>
<evidence type="ECO:0000313" key="4">
    <source>
        <dbReference type="Proteomes" id="UP000600547"/>
    </source>
</evidence>
<dbReference type="PROSITE" id="PS50937">
    <property type="entry name" value="HTH_MERR_2"/>
    <property type="match status" value="1"/>
</dbReference>
<sequence>MTGMRGRLIISRFALLTGLPPKTLRYYDEIGLLRPEAVDDQTGYRAYSAAQIDLAVRIRHWRALGLPIDDIRTLIQRPGRAPEVLRAHEQRLSAEIADRQQALAHLRHLLQETPMNYRLDQLPDRQCLTIRTVLQPPHYEVIPQALQALMHHVRQRGYQPAAPSFFIHHADAAGPGSLVEVCVPVEGADLRPEGRIEVRTLGGGAAFIGRFVGPYDQTGAAYTQVVEEALRRGLSVSGVTAEFYVRSVPHTPNPQEYETDIAFYLTGDT</sequence>
<dbReference type="EMBL" id="BMQG01000004">
    <property type="protein sequence ID" value="GGM39439.1"/>
    <property type="molecule type" value="Genomic_DNA"/>
</dbReference>
<dbReference type="InterPro" id="IPR010499">
    <property type="entry name" value="AraC_E-bd"/>
</dbReference>
<dbReference type="SUPFAM" id="SSF55136">
    <property type="entry name" value="Probable bacterial effector-binding domain"/>
    <property type="match status" value="1"/>
</dbReference>
<accession>A0A8H9GQ36</accession>
<evidence type="ECO:0000256" key="1">
    <source>
        <dbReference type="ARBA" id="ARBA00023125"/>
    </source>
</evidence>
<dbReference type="Gene3D" id="1.10.1660.10">
    <property type="match status" value="1"/>
</dbReference>
<protein>
    <submittedName>
        <fullName evidence="3">MerR family transcriptional regulator</fullName>
    </submittedName>
</protein>
<evidence type="ECO:0000259" key="2">
    <source>
        <dbReference type="PROSITE" id="PS50937"/>
    </source>
</evidence>
<dbReference type="SMART" id="SM00422">
    <property type="entry name" value="HTH_MERR"/>
    <property type="match status" value="1"/>
</dbReference>
<keyword evidence="4" id="KW-1185">Reference proteome</keyword>
<gene>
    <name evidence="3" type="ORF">GCM10008956_14820</name>
</gene>
<keyword evidence="1" id="KW-0238">DNA-binding</keyword>
<dbReference type="Proteomes" id="UP000600547">
    <property type="component" value="Unassembled WGS sequence"/>
</dbReference>
<dbReference type="InterPro" id="IPR011256">
    <property type="entry name" value="Reg_factor_effector_dom_sf"/>
</dbReference>
<comment type="caution">
    <text evidence="3">The sequence shown here is derived from an EMBL/GenBank/DDBJ whole genome shotgun (WGS) entry which is preliminary data.</text>
</comment>
<dbReference type="InterPro" id="IPR000551">
    <property type="entry name" value="MerR-type_HTH_dom"/>
</dbReference>
<dbReference type="PANTHER" id="PTHR30204">
    <property type="entry name" value="REDOX-CYCLING DRUG-SENSING TRANSCRIPTIONAL ACTIVATOR SOXR"/>
    <property type="match status" value="1"/>
</dbReference>
<evidence type="ECO:0000313" key="3">
    <source>
        <dbReference type="EMBL" id="GGM39439.1"/>
    </source>
</evidence>
<dbReference type="InterPro" id="IPR009061">
    <property type="entry name" value="DNA-bd_dom_put_sf"/>
</dbReference>
<dbReference type="SMART" id="SM00871">
    <property type="entry name" value="AraC_E_bind"/>
    <property type="match status" value="1"/>
</dbReference>
<feature type="domain" description="HTH merR-type" evidence="2">
    <location>
        <begin position="7"/>
        <end position="77"/>
    </location>
</feature>
<dbReference type="InterPro" id="IPR047057">
    <property type="entry name" value="MerR_fam"/>
</dbReference>
<dbReference type="InterPro" id="IPR029442">
    <property type="entry name" value="GyrI-like"/>
</dbReference>
<dbReference type="Gene3D" id="3.20.80.10">
    <property type="entry name" value="Regulatory factor, effector binding domain"/>
    <property type="match status" value="1"/>
</dbReference>
<proteinExistence type="predicted"/>
<dbReference type="CDD" id="cd01107">
    <property type="entry name" value="HTH_BmrR"/>
    <property type="match status" value="1"/>
</dbReference>
<dbReference type="Pfam" id="PF06445">
    <property type="entry name" value="GyrI-like"/>
    <property type="match status" value="1"/>
</dbReference>
<reference evidence="4" key="1">
    <citation type="journal article" date="2019" name="Int. J. Syst. Evol. Microbiol.">
        <title>The Global Catalogue of Microorganisms (GCM) 10K type strain sequencing project: providing services to taxonomists for standard genome sequencing and annotation.</title>
        <authorList>
            <consortium name="The Broad Institute Genomics Platform"/>
            <consortium name="The Broad Institute Genome Sequencing Center for Infectious Disease"/>
            <person name="Wu L."/>
            <person name="Ma J."/>
        </authorList>
    </citation>
    <scope>NUCLEOTIDE SEQUENCE [LARGE SCALE GENOMIC DNA]</scope>
    <source>
        <strain evidence="4">JCM 31047</strain>
    </source>
</reference>
<dbReference type="Pfam" id="PF13411">
    <property type="entry name" value="MerR_1"/>
    <property type="match status" value="1"/>
</dbReference>
<dbReference type="GO" id="GO:0003700">
    <property type="term" value="F:DNA-binding transcription factor activity"/>
    <property type="evidence" value="ECO:0007669"/>
    <property type="project" value="InterPro"/>
</dbReference>
<dbReference type="SUPFAM" id="SSF46955">
    <property type="entry name" value="Putative DNA-binding domain"/>
    <property type="match status" value="1"/>
</dbReference>